<comment type="caution">
    <text evidence="2">The sequence shown here is derived from an EMBL/GenBank/DDBJ whole genome shotgun (WGS) entry which is preliminary data.</text>
</comment>
<proteinExistence type="predicted"/>
<protein>
    <submittedName>
        <fullName evidence="2">cAMP-dependent protein kinase inhibitor alpha</fullName>
    </submittedName>
</protein>
<accession>A0ABC9WPZ2</accession>
<dbReference type="PRINTS" id="PR01345">
    <property type="entry name" value="CERVTRCPTASE"/>
</dbReference>
<dbReference type="AlphaFoldDB" id="A0ABC9WPZ2"/>
<gene>
    <name evidence="2" type="ORF">GRJ2_001216400</name>
</gene>
<reference evidence="2 3" key="1">
    <citation type="submission" date="2024-06" db="EMBL/GenBank/DDBJ databases">
        <title>The draft genome of Grus japonensis, version 3.</title>
        <authorList>
            <person name="Nabeshima K."/>
            <person name="Suzuki S."/>
            <person name="Onuma M."/>
        </authorList>
    </citation>
    <scope>NUCLEOTIDE SEQUENCE [LARGE SCALE GENOMIC DNA]</scope>
    <source>
        <strain evidence="2 3">451A</strain>
    </source>
</reference>
<name>A0ABC9WPZ2_GRUJA</name>
<dbReference type="GO" id="GO:0004860">
    <property type="term" value="F:protein kinase inhibitor activity"/>
    <property type="evidence" value="ECO:0007669"/>
    <property type="project" value="UniProtKB-KW"/>
</dbReference>
<keyword evidence="2" id="KW-0649">Protein kinase inhibitor</keyword>
<dbReference type="Pfam" id="PF00078">
    <property type="entry name" value="RVT_1"/>
    <property type="match status" value="1"/>
</dbReference>
<evidence type="ECO:0000259" key="1">
    <source>
        <dbReference type="Pfam" id="PF00078"/>
    </source>
</evidence>
<sequence length="222" mass="25116">MDPGSDPSPRLVWSCCGYQYPALSKWKPVTSRVPQGSGLGPIVFNILINDTGSGIECTLSKFADTKLSGAVDTPEGQDAIPKKDLDRLEEWAERNLMKFNKGKCKVLHLGQGNPRYQYRLGDEGNESSPAEKDLGVLVDEKLDMSQQRVFAAQNCILGCRKRSVASRLREVILLLYSALVRPHLEYCVQLWGPQYRKDMDLLEQVWRRATKMIRGLKHLCYE</sequence>
<feature type="domain" description="Reverse transcriptase" evidence="1">
    <location>
        <begin position="24"/>
        <end position="112"/>
    </location>
</feature>
<dbReference type="Proteomes" id="UP001623348">
    <property type="component" value="Unassembled WGS sequence"/>
</dbReference>
<dbReference type="InterPro" id="IPR000477">
    <property type="entry name" value="RT_dom"/>
</dbReference>
<organism evidence="2 3">
    <name type="scientific">Grus japonensis</name>
    <name type="common">Japanese crane</name>
    <name type="synonym">Red-crowned crane</name>
    <dbReference type="NCBI Taxonomy" id="30415"/>
    <lineage>
        <taxon>Eukaryota</taxon>
        <taxon>Metazoa</taxon>
        <taxon>Chordata</taxon>
        <taxon>Craniata</taxon>
        <taxon>Vertebrata</taxon>
        <taxon>Euteleostomi</taxon>
        <taxon>Archelosauria</taxon>
        <taxon>Archosauria</taxon>
        <taxon>Dinosauria</taxon>
        <taxon>Saurischia</taxon>
        <taxon>Theropoda</taxon>
        <taxon>Coelurosauria</taxon>
        <taxon>Aves</taxon>
        <taxon>Neognathae</taxon>
        <taxon>Neoaves</taxon>
        <taxon>Gruiformes</taxon>
        <taxon>Gruidae</taxon>
        <taxon>Grus</taxon>
    </lineage>
</organism>
<keyword evidence="3" id="KW-1185">Reference proteome</keyword>
<dbReference type="PANTHER" id="PTHR33332">
    <property type="entry name" value="REVERSE TRANSCRIPTASE DOMAIN-CONTAINING PROTEIN"/>
    <property type="match status" value="1"/>
</dbReference>
<evidence type="ECO:0000313" key="2">
    <source>
        <dbReference type="EMBL" id="GAB0187511.1"/>
    </source>
</evidence>
<dbReference type="EMBL" id="BAAFJT010000003">
    <property type="protein sequence ID" value="GAB0187511.1"/>
    <property type="molecule type" value="Genomic_DNA"/>
</dbReference>
<evidence type="ECO:0000313" key="3">
    <source>
        <dbReference type="Proteomes" id="UP001623348"/>
    </source>
</evidence>